<keyword evidence="4" id="KW-1185">Reference proteome</keyword>
<dbReference type="InterPro" id="IPR016162">
    <property type="entry name" value="Ald_DH_N"/>
</dbReference>
<dbReference type="GO" id="GO:0004777">
    <property type="term" value="F:succinate-semialdehyde dehydrogenase (NAD+) activity"/>
    <property type="evidence" value="ECO:0007669"/>
    <property type="project" value="TreeGrafter"/>
</dbReference>
<dbReference type="PANTHER" id="PTHR43217">
    <property type="entry name" value="SUCCINATE SEMIALDEHYDE DEHYDROGENASE [NAD(P)+] SAD"/>
    <property type="match status" value="1"/>
</dbReference>
<evidence type="ECO:0000313" key="3">
    <source>
        <dbReference type="EMBL" id="RXI77598.1"/>
    </source>
</evidence>
<evidence type="ECO:0000313" key="4">
    <source>
        <dbReference type="Proteomes" id="UP000290602"/>
    </source>
</evidence>
<dbReference type="InterPro" id="IPR047110">
    <property type="entry name" value="GABD/Sad-like"/>
</dbReference>
<dbReference type="Gene3D" id="3.40.309.10">
    <property type="entry name" value="Aldehyde Dehydrogenase, Chain A, domain 2"/>
    <property type="match status" value="1"/>
</dbReference>
<dbReference type="AlphaFoldDB" id="A0A4V1LF85"/>
<comment type="caution">
    <text evidence="3">The sequence shown here is derived from an EMBL/GenBank/DDBJ whole genome shotgun (WGS) entry which is preliminary data.</text>
</comment>
<reference evidence="3 4" key="1">
    <citation type="submission" date="2018-08" db="EMBL/GenBank/DDBJ databases">
        <title>Lactobacillus suantsai sp. nov., isolated from traditional fermented suan-tsai in Taiwan.</title>
        <authorList>
            <person name="Huang C.-H."/>
        </authorList>
    </citation>
    <scope>NUCLEOTIDE SEQUENCE [LARGE SCALE GENOMIC DNA]</scope>
    <source>
        <strain evidence="3 4">BCRC 12945</strain>
    </source>
</reference>
<gene>
    <name evidence="3" type="ORF">DXH47_08790</name>
</gene>
<dbReference type="InterPro" id="IPR016161">
    <property type="entry name" value="Ald_DH/histidinol_DH"/>
</dbReference>
<evidence type="ECO:0000259" key="2">
    <source>
        <dbReference type="Pfam" id="PF00171"/>
    </source>
</evidence>
<accession>A0A4V1LF85</accession>
<dbReference type="InterPro" id="IPR016163">
    <property type="entry name" value="Ald_DH_C"/>
</dbReference>
<dbReference type="Proteomes" id="UP000290602">
    <property type="component" value="Unassembled WGS sequence"/>
</dbReference>
<dbReference type="Pfam" id="PF00171">
    <property type="entry name" value="Aldedh"/>
    <property type="match status" value="1"/>
</dbReference>
<dbReference type="SUPFAM" id="SSF53720">
    <property type="entry name" value="ALDH-like"/>
    <property type="match status" value="1"/>
</dbReference>
<dbReference type="RefSeq" id="WP_129032962.1">
    <property type="nucleotide sequence ID" value="NZ_CP059603.1"/>
</dbReference>
<protein>
    <submittedName>
        <fullName evidence="3">Aldehyde dehydrogenase family protein</fullName>
    </submittedName>
</protein>
<proteinExistence type="predicted"/>
<feature type="domain" description="Aldehyde dehydrogenase" evidence="2">
    <location>
        <begin position="10"/>
        <end position="444"/>
    </location>
</feature>
<dbReference type="OrthoDB" id="9762913at2"/>
<dbReference type="Gene3D" id="3.40.605.10">
    <property type="entry name" value="Aldehyde Dehydrogenase, Chain A, domain 1"/>
    <property type="match status" value="1"/>
</dbReference>
<name>A0A4V1LF85_9LACO</name>
<dbReference type="InterPro" id="IPR015590">
    <property type="entry name" value="Aldehyde_DH_dom"/>
</dbReference>
<organism evidence="3 4">
    <name type="scientific">Levilactobacillus suantsaii</name>
    <dbReference type="NCBI Taxonomy" id="2292255"/>
    <lineage>
        <taxon>Bacteria</taxon>
        <taxon>Bacillati</taxon>
        <taxon>Bacillota</taxon>
        <taxon>Bacilli</taxon>
        <taxon>Lactobacillales</taxon>
        <taxon>Lactobacillaceae</taxon>
        <taxon>Levilactobacillus</taxon>
    </lineage>
</organism>
<sequence>MSQETVLQTNVEPVTAEQLEKALAAGADYFAHQPSSQFDRCQQLLKLAQLFDDQAEQLGVQAAHDMHKRLVEGQQEAHAAANIIRYYANNGPALLSPKPYVYGQNDAHAQLEYDPLGIVLAVEPWNFPYTQVIRVLAPNYLAGNPVLLKPARSVAGCAQAMVALTEKAGFPTGAFTSLNLSHDQVANVIGDDRIQGVAVTGSTAVGRHLASLAGQNVKPSTLELGGSDACLVLDDADLATAILEMATSRLRNSGQTCTSAKRFIVRREVADQVIDGLTKIFNRQTIGDPLDAATTLAPLASKAGQERLTAQVKLALDHGAKALVKGGAVGETGFQPTLLTNLTADNPASQEEFFGPVAQLYVVDSDEEAIQVANSTPFGLAGSIFSQDLSRAKHLASRMATGQVFINKGSSGIPELPFGGIKQSGYGREMSDLGILTFMNAKIVVLPD</sequence>
<dbReference type="EMBL" id="QXIL01000019">
    <property type="protein sequence ID" value="RXI77598.1"/>
    <property type="molecule type" value="Genomic_DNA"/>
</dbReference>
<dbReference type="PANTHER" id="PTHR43217:SF2">
    <property type="entry name" value="SUCCINATE-SEMIALDEHYDE DEHYDROGENASE [NADP(+)]"/>
    <property type="match status" value="1"/>
</dbReference>
<keyword evidence="1" id="KW-0560">Oxidoreductase</keyword>
<evidence type="ECO:0000256" key="1">
    <source>
        <dbReference type="ARBA" id="ARBA00023002"/>
    </source>
</evidence>